<keyword evidence="4" id="KW-0391">Immunity</keyword>
<reference evidence="8" key="2">
    <citation type="submission" date="2025-09" db="UniProtKB">
        <authorList>
            <consortium name="Ensembl"/>
        </authorList>
    </citation>
    <scope>IDENTIFICATION</scope>
</reference>
<feature type="domain" description="CARD" evidence="6">
    <location>
        <begin position="307"/>
        <end position="397"/>
    </location>
</feature>
<keyword evidence="2" id="KW-0963">Cytoplasm</keyword>
<evidence type="ECO:0000256" key="4">
    <source>
        <dbReference type="ARBA" id="ARBA00022859"/>
    </source>
</evidence>
<dbReference type="SUPFAM" id="SSF47986">
    <property type="entry name" value="DEATH domain"/>
    <property type="match status" value="1"/>
</dbReference>
<dbReference type="InterPro" id="IPR051249">
    <property type="entry name" value="NLRP_Inflammasome"/>
</dbReference>
<dbReference type="PANTHER" id="PTHR46985">
    <property type="entry name" value="NACHT, LRR AND PYD DOMAINS-CONTAINING PROTEIN 1"/>
    <property type="match status" value="1"/>
</dbReference>
<sequence>AKNSSFISLLQFLEDLEVFTPELSCDEDKLKNTHRFVCAHAGRFRCSLTSLVFVMEGEGEVLYSVVSWDPGLLHSLGQMRPAGPLYNIDCSAKSVLRLHLPHCVIFSEEDKDGLAVAHFTGGNIEIIQPLKVTETHVIIDIRELSRFGLIWIKTILGFPIDGQVLLFLRPVTVEQEQKILNVHLLPGNVPVTEVLVFVYIHYYCFCIRLHHNKSYIETTSKCRLFTDREYSLCCQPEDCEVQPMREMFQLDNFGPNYHPTFEVFLDVNIKEVRLAVLDKTEDGKEVWPRRRIPLTAPSKGVEPPAHRRIPETEFVNTHGDKLIQRVSSVMAIADSLKSKNIITPEMWSKIHVAETRQEKMRLLLNALESKGDNAKIEFCRLLKKNESDLVNELGPHL</sequence>
<evidence type="ECO:0000259" key="7">
    <source>
        <dbReference type="PROSITE" id="PS51830"/>
    </source>
</evidence>
<dbReference type="InterPro" id="IPR001315">
    <property type="entry name" value="CARD"/>
</dbReference>
<proteinExistence type="predicted"/>
<evidence type="ECO:0000256" key="5">
    <source>
        <dbReference type="ARBA" id="ARBA00023198"/>
    </source>
</evidence>
<name>A0A672RYW1_SINGR</name>
<evidence type="ECO:0000256" key="3">
    <source>
        <dbReference type="ARBA" id="ARBA00022588"/>
    </source>
</evidence>
<keyword evidence="9" id="KW-1185">Reference proteome</keyword>
<dbReference type="Pfam" id="PF13553">
    <property type="entry name" value="FIIND"/>
    <property type="match status" value="1"/>
</dbReference>
<dbReference type="Pfam" id="PF00619">
    <property type="entry name" value="CARD"/>
    <property type="match status" value="1"/>
</dbReference>
<accession>A0A672RYW1</accession>
<comment type="subcellular location">
    <subcellularLocation>
        <location evidence="1">Cytoplasm</location>
        <location evidence="1">Cytosol</location>
    </subcellularLocation>
</comment>
<dbReference type="GO" id="GO:0045087">
    <property type="term" value="P:innate immune response"/>
    <property type="evidence" value="ECO:0007669"/>
    <property type="project" value="UniProtKB-KW"/>
</dbReference>
<dbReference type="PANTHER" id="PTHR46985:SF2">
    <property type="entry name" value="APOPTOSIS-ASSOCIATED SPECK-LIKE PROTEIN CONTAINING A CARD"/>
    <property type="match status" value="1"/>
</dbReference>
<evidence type="ECO:0000256" key="2">
    <source>
        <dbReference type="ARBA" id="ARBA00022490"/>
    </source>
</evidence>
<dbReference type="PROSITE" id="PS51830">
    <property type="entry name" value="FIIND"/>
    <property type="match status" value="1"/>
</dbReference>
<organism evidence="8 9">
    <name type="scientific">Sinocyclocheilus grahami</name>
    <name type="common">Dianchi golden-line fish</name>
    <name type="synonym">Barbus grahami</name>
    <dbReference type="NCBI Taxonomy" id="75366"/>
    <lineage>
        <taxon>Eukaryota</taxon>
        <taxon>Metazoa</taxon>
        <taxon>Chordata</taxon>
        <taxon>Craniata</taxon>
        <taxon>Vertebrata</taxon>
        <taxon>Euteleostomi</taxon>
        <taxon>Actinopterygii</taxon>
        <taxon>Neopterygii</taxon>
        <taxon>Teleostei</taxon>
        <taxon>Ostariophysi</taxon>
        <taxon>Cypriniformes</taxon>
        <taxon>Cyprinidae</taxon>
        <taxon>Cyprininae</taxon>
        <taxon>Sinocyclocheilus</taxon>
    </lineage>
</organism>
<dbReference type="InterPro" id="IPR025307">
    <property type="entry name" value="FIIND_dom"/>
</dbReference>
<dbReference type="Pfam" id="PF23679">
    <property type="entry name" value="UPA-FIIND"/>
    <property type="match status" value="1"/>
</dbReference>
<dbReference type="Gene3D" id="1.10.533.10">
    <property type="entry name" value="Death Domain, Fas"/>
    <property type="match status" value="1"/>
</dbReference>
<keyword evidence="3" id="KW-0399">Innate immunity</keyword>
<dbReference type="GO" id="GO:0006954">
    <property type="term" value="P:inflammatory response"/>
    <property type="evidence" value="ECO:0007669"/>
    <property type="project" value="UniProtKB-KW"/>
</dbReference>
<dbReference type="AlphaFoldDB" id="A0A672RYW1"/>
<evidence type="ECO:0000256" key="1">
    <source>
        <dbReference type="ARBA" id="ARBA00004514"/>
    </source>
</evidence>
<reference evidence="8" key="1">
    <citation type="submission" date="2025-08" db="UniProtKB">
        <authorList>
            <consortium name="Ensembl"/>
        </authorList>
    </citation>
    <scope>IDENTIFICATION</scope>
</reference>
<feature type="domain" description="FIIND" evidence="7">
    <location>
        <begin position="15"/>
        <end position="305"/>
    </location>
</feature>
<dbReference type="GO" id="GO:0042981">
    <property type="term" value="P:regulation of apoptotic process"/>
    <property type="evidence" value="ECO:0007669"/>
    <property type="project" value="InterPro"/>
</dbReference>
<dbReference type="Proteomes" id="UP000472262">
    <property type="component" value="Unassembled WGS sequence"/>
</dbReference>
<dbReference type="OMA" id="PECASFE"/>
<evidence type="ECO:0000313" key="8">
    <source>
        <dbReference type="Ensembl" id="ENSSGRP00000094626.1"/>
    </source>
</evidence>
<evidence type="ECO:0000313" key="9">
    <source>
        <dbReference type="Proteomes" id="UP000472262"/>
    </source>
</evidence>
<dbReference type="GO" id="GO:0005829">
    <property type="term" value="C:cytosol"/>
    <property type="evidence" value="ECO:0007669"/>
    <property type="project" value="UniProtKB-SubCell"/>
</dbReference>
<dbReference type="InterPro" id="IPR011029">
    <property type="entry name" value="DEATH-like_dom_sf"/>
</dbReference>
<evidence type="ECO:0000259" key="6">
    <source>
        <dbReference type="PROSITE" id="PS50209"/>
    </source>
</evidence>
<protein>
    <submittedName>
        <fullName evidence="8">NOD-like receptor family B, member 5</fullName>
    </submittedName>
</protein>
<keyword evidence="5" id="KW-0395">Inflammatory response</keyword>
<dbReference type="Ensembl" id="ENSSGRT00000100694.1">
    <property type="protein sequence ID" value="ENSSGRP00000094626.1"/>
    <property type="gene ID" value="ENSSGRG00000047329.1"/>
</dbReference>
<dbReference type="PROSITE" id="PS50209">
    <property type="entry name" value="CARD"/>
    <property type="match status" value="1"/>
</dbReference>